<dbReference type="GO" id="GO:0043625">
    <property type="term" value="C:delta DNA polymerase complex"/>
    <property type="evidence" value="ECO:0007669"/>
    <property type="project" value="TreeGrafter"/>
</dbReference>
<accession>A0A9W7BWN9</accession>
<evidence type="ECO:0000259" key="3">
    <source>
        <dbReference type="Pfam" id="PF04042"/>
    </source>
</evidence>
<dbReference type="Pfam" id="PF04042">
    <property type="entry name" value="DNA_pol_E_B"/>
    <property type="match status" value="1"/>
</dbReference>
<evidence type="ECO:0000256" key="2">
    <source>
        <dbReference type="ARBA" id="ARBA00022705"/>
    </source>
</evidence>
<name>A0A9W7BWN9_9STRA</name>
<comment type="similarity">
    <text evidence="1">Belongs to the DNA polymerase delta/II small subunit family.</text>
</comment>
<dbReference type="Pfam" id="PF18018">
    <property type="entry name" value="DNA_pol_D_N"/>
    <property type="match status" value="1"/>
</dbReference>
<sequence length="482" mass="51569">MTQPVTASRASAPFTPTWQKFKLTGKQYAQQYSHIYSKRLLAQGPMCLPRASKAFPQATAVPRIIELKESVRSIVVGTLVKESSNRVEVQGGLSEDAAIVLDNSDAMKVKAFKTMSDDKDKCVLEDDSGRLALKFLEKEDKFGYNYKVRDLVTGVVVAIVGVVDELGEMEVEAIFVGGIEQGDTGDRVKEEIEGMTKATVGDETSQQPPVVMLASGLQVGKSGGDMLPLQLLVDYISGSLCGGDAASLLGSGSGANVARVLIAGGATGSTFFTSGDLDEMDVKKAAEPIKVLDEYLSQICCNVEVDLMPGASDPVPLMLPQGSIHPCLLPKSGEWQSLNCTPNPYSARVGGAKFLGTSGQPLADMRRFTSSSQAVTMSDTSNDGAPVAITEMEALESTLNFRHLTPTGPDSLPTYPFQDQDPFVIGKNDVPHVLFAGGCEKFETKVVAGVRLVCVPDFDSTKEVVLVNLENFECEVVKFEVS</sequence>
<evidence type="ECO:0000256" key="1">
    <source>
        <dbReference type="ARBA" id="ARBA00006035"/>
    </source>
</evidence>
<protein>
    <recommendedName>
        <fullName evidence="7">DNA polymerase delta small subunit</fullName>
    </recommendedName>
</protein>
<reference evidence="6" key="1">
    <citation type="journal article" date="2023" name="Commun. Biol.">
        <title>Genome analysis of Parmales, the sister group of diatoms, reveals the evolutionary specialization of diatoms from phago-mixotrophs to photoautotrophs.</title>
        <authorList>
            <person name="Ban H."/>
            <person name="Sato S."/>
            <person name="Yoshikawa S."/>
            <person name="Yamada K."/>
            <person name="Nakamura Y."/>
            <person name="Ichinomiya M."/>
            <person name="Sato N."/>
            <person name="Blanc-Mathieu R."/>
            <person name="Endo H."/>
            <person name="Kuwata A."/>
            <person name="Ogata H."/>
        </authorList>
    </citation>
    <scope>NUCLEOTIDE SEQUENCE [LARGE SCALE GENOMIC DNA]</scope>
    <source>
        <strain evidence="6">NIES 3701</strain>
    </source>
</reference>
<dbReference type="GO" id="GO:0003677">
    <property type="term" value="F:DNA binding"/>
    <property type="evidence" value="ECO:0007669"/>
    <property type="project" value="InterPro"/>
</dbReference>
<gene>
    <name evidence="5" type="ORF">TrST_g411</name>
</gene>
<dbReference type="Gene3D" id="2.40.50.430">
    <property type="match status" value="1"/>
</dbReference>
<feature type="domain" description="DNA polymerase alpha/delta/epsilon subunit B" evidence="3">
    <location>
        <begin position="211"/>
        <end position="443"/>
    </location>
</feature>
<dbReference type="PANTHER" id="PTHR10416">
    <property type="entry name" value="DNA POLYMERASE DELTA SUBUNIT 2"/>
    <property type="match status" value="1"/>
</dbReference>
<feature type="domain" description="DNA polymerase delta subunit OB-fold" evidence="4">
    <location>
        <begin position="31"/>
        <end position="174"/>
    </location>
</feature>
<dbReference type="InterPro" id="IPR040663">
    <property type="entry name" value="DNA_pol_D_N"/>
</dbReference>
<proteinExistence type="inferred from homology"/>
<evidence type="ECO:0000313" key="5">
    <source>
        <dbReference type="EMBL" id="GMH93760.1"/>
    </source>
</evidence>
<dbReference type="Proteomes" id="UP001165085">
    <property type="component" value="Unassembled WGS sequence"/>
</dbReference>
<dbReference type="AlphaFoldDB" id="A0A9W7BWN9"/>
<evidence type="ECO:0008006" key="7">
    <source>
        <dbReference type="Google" id="ProtNLM"/>
    </source>
</evidence>
<dbReference type="InterPro" id="IPR024826">
    <property type="entry name" value="DNA_pol_delta/II_ssu"/>
</dbReference>
<keyword evidence="6" id="KW-1185">Reference proteome</keyword>
<evidence type="ECO:0000259" key="4">
    <source>
        <dbReference type="Pfam" id="PF18018"/>
    </source>
</evidence>
<organism evidence="5 6">
    <name type="scientific">Triparma strigata</name>
    <dbReference type="NCBI Taxonomy" id="1606541"/>
    <lineage>
        <taxon>Eukaryota</taxon>
        <taxon>Sar</taxon>
        <taxon>Stramenopiles</taxon>
        <taxon>Ochrophyta</taxon>
        <taxon>Bolidophyceae</taxon>
        <taxon>Parmales</taxon>
        <taxon>Triparmaceae</taxon>
        <taxon>Triparma</taxon>
    </lineage>
</organism>
<dbReference type="PANTHER" id="PTHR10416:SF0">
    <property type="entry name" value="DNA POLYMERASE DELTA SUBUNIT 2"/>
    <property type="match status" value="1"/>
</dbReference>
<dbReference type="InterPro" id="IPR007185">
    <property type="entry name" value="DNA_pol_a/d/e_bsu"/>
</dbReference>
<keyword evidence="2" id="KW-0235">DNA replication</keyword>
<dbReference type="EMBL" id="BRXY01000420">
    <property type="protein sequence ID" value="GMH93760.1"/>
    <property type="molecule type" value="Genomic_DNA"/>
</dbReference>
<evidence type="ECO:0000313" key="6">
    <source>
        <dbReference type="Proteomes" id="UP001165085"/>
    </source>
</evidence>
<dbReference type="GO" id="GO:0006271">
    <property type="term" value="P:DNA strand elongation involved in DNA replication"/>
    <property type="evidence" value="ECO:0007669"/>
    <property type="project" value="TreeGrafter"/>
</dbReference>
<comment type="caution">
    <text evidence="5">The sequence shown here is derived from an EMBL/GenBank/DDBJ whole genome shotgun (WGS) entry which is preliminary data.</text>
</comment>
<dbReference type="Gene3D" id="3.60.21.50">
    <property type="match status" value="1"/>
</dbReference>
<dbReference type="OrthoDB" id="3763at2759"/>